<protein>
    <submittedName>
        <fullName evidence="2">Uncharacterized protein</fullName>
    </submittedName>
</protein>
<dbReference type="EnsemblMetazoa" id="G34095.1">
    <property type="protein sequence ID" value="G34095.1:cds"/>
    <property type="gene ID" value="G34095"/>
</dbReference>
<feature type="transmembrane region" description="Helical" evidence="1">
    <location>
        <begin position="200"/>
        <end position="223"/>
    </location>
</feature>
<name>A0A8W8MN62_MAGGI</name>
<dbReference type="Proteomes" id="UP000005408">
    <property type="component" value="Unassembled WGS sequence"/>
</dbReference>
<evidence type="ECO:0000256" key="1">
    <source>
        <dbReference type="SAM" id="Phobius"/>
    </source>
</evidence>
<feature type="transmembrane region" description="Helical" evidence="1">
    <location>
        <begin position="35"/>
        <end position="53"/>
    </location>
</feature>
<reference evidence="2" key="1">
    <citation type="submission" date="2022-08" db="UniProtKB">
        <authorList>
            <consortium name="EnsemblMetazoa"/>
        </authorList>
    </citation>
    <scope>IDENTIFICATION</scope>
    <source>
        <strain evidence="2">05x7-T-G4-1.051#20</strain>
    </source>
</reference>
<dbReference type="AlphaFoldDB" id="A0A8W8MN62"/>
<keyword evidence="1" id="KW-0472">Membrane</keyword>
<organism evidence="2 3">
    <name type="scientific">Magallana gigas</name>
    <name type="common">Pacific oyster</name>
    <name type="synonym">Crassostrea gigas</name>
    <dbReference type="NCBI Taxonomy" id="29159"/>
    <lineage>
        <taxon>Eukaryota</taxon>
        <taxon>Metazoa</taxon>
        <taxon>Spiralia</taxon>
        <taxon>Lophotrochozoa</taxon>
        <taxon>Mollusca</taxon>
        <taxon>Bivalvia</taxon>
        <taxon>Autobranchia</taxon>
        <taxon>Pteriomorphia</taxon>
        <taxon>Ostreida</taxon>
        <taxon>Ostreoidea</taxon>
        <taxon>Ostreidae</taxon>
        <taxon>Magallana</taxon>
    </lineage>
</organism>
<keyword evidence="3" id="KW-1185">Reference proteome</keyword>
<accession>A0A8W8MN62</accession>
<keyword evidence="1" id="KW-1133">Transmembrane helix</keyword>
<sequence length="256" mass="29304">MSAYLFCVTSVVLQYKCRSTYALNQGFQKKMKQSIIALKLALICIFILNARLVPAKSCSQSIPTVTIVHACPESKEEWIKAKERKQCYQITQNCTSPDKFTYHCLPNRFLDRFVEVCAPVQNIVGQHCSFYDMDTNSVRANFHQSCREYVIPCPVVYYSNSIFKYRECCKIIQRKNATQTNERVSCSKTLLDNSYSEQTYHAIAMILIIVVVTLVGVAVYFVFIKGELCKKKSASTSEDTRNQQICLLTTIDNKRV</sequence>
<evidence type="ECO:0000313" key="3">
    <source>
        <dbReference type="Proteomes" id="UP000005408"/>
    </source>
</evidence>
<evidence type="ECO:0000313" key="2">
    <source>
        <dbReference type="EnsemblMetazoa" id="G34095.1:cds"/>
    </source>
</evidence>
<keyword evidence="1" id="KW-0812">Transmembrane</keyword>
<proteinExistence type="predicted"/>